<accession>A0A450SS34</accession>
<dbReference type="EMBL" id="CAADEZ010000175">
    <property type="protein sequence ID" value="VFJ56780.1"/>
    <property type="molecule type" value="Genomic_DNA"/>
</dbReference>
<organism evidence="2">
    <name type="scientific">Candidatus Kentrum sp. FM</name>
    <dbReference type="NCBI Taxonomy" id="2126340"/>
    <lineage>
        <taxon>Bacteria</taxon>
        <taxon>Pseudomonadati</taxon>
        <taxon>Pseudomonadota</taxon>
        <taxon>Gammaproteobacteria</taxon>
        <taxon>Candidatus Kentrum</taxon>
    </lineage>
</organism>
<evidence type="ECO:0000313" key="2">
    <source>
        <dbReference type="EMBL" id="VFJ56780.1"/>
    </source>
</evidence>
<gene>
    <name evidence="2" type="ORF">BECKFM1743A_GA0114220_101752</name>
    <name evidence="4" type="ORF">BECKFM1743B_GA0114221_101866</name>
    <name evidence="3" type="ORF">BECKFM1743C_GA0114222_101876</name>
</gene>
<protein>
    <recommendedName>
        <fullName evidence="5">Phage Tail Collar Domain</fullName>
    </recommendedName>
</protein>
<feature type="compositionally biased region" description="Pro residues" evidence="1">
    <location>
        <begin position="230"/>
        <end position="239"/>
    </location>
</feature>
<dbReference type="SUPFAM" id="SSF88874">
    <property type="entry name" value="Receptor-binding domain of short tail fibre protein gp12"/>
    <property type="match status" value="1"/>
</dbReference>
<sequence>MERKGIENDILYLISGEENETFTVTFTYVPKEESDPNLIQVADLTVTGGGAQALPTRIRQGTIFYKNTEYLQSFERTDIKKAITIQLDFESRPGVEILVAALRPQDIIPVGTMIQSILPWDKYVEAVNDEAKCQPDANKPNTSLWAPCDGRDITGSGLAGLWAGHTNAPDLRGVFLRGLNQFVPDDELTGLVDAVSGEQKDLGSKREAGVLAQPDTVGGHRHEFAANKKPAPPPQPSTEPPRRPSYLPEGFDHRMRSVAITPPDSGFLPRSITRSTPPVGADIVHLFETPRYPHDRNYPTGDYNPGGETRPRNIAVYYYIKIN</sequence>
<evidence type="ECO:0008006" key="5">
    <source>
        <dbReference type="Google" id="ProtNLM"/>
    </source>
</evidence>
<dbReference type="EMBL" id="CAADFL010000186">
    <property type="protein sequence ID" value="VFK11502.1"/>
    <property type="molecule type" value="Genomic_DNA"/>
</dbReference>
<evidence type="ECO:0000313" key="4">
    <source>
        <dbReference type="EMBL" id="VFK11502.1"/>
    </source>
</evidence>
<evidence type="ECO:0000256" key="1">
    <source>
        <dbReference type="SAM" id="MobiDB-lite"/>
    </source>
</evidence>
<feature type="region of interest" description="Disordered" evidence="1">
    <location>
        <begin position="223"/>
        <end position="248"/>
    </location>
</feature>
<name>A0A450SS34_9GAMM</name>
<reference evidence="2" key="1">
    <citation type="submission" date="2019-02" db="EMBL/GenBank/DDBJ databases">
        <authorList>
            <person name="Gruber-Vodicka R. H."/>
            <person name="Seah K. B. B."/>
        </authorList>
    </citation>
    <scope>NUCLEOTIDE SEQUENCE</scope>
    <source>
        <strain evidence="2">BECK_BZ163</strain>
        <strain evidence="4">BECK_BZ164</strain>
        <strain evidence="3">BECK_BZ165</strain>
    </source>
</reference>
<proteinExistence type="predicted"/>
<dbReference type="EMBL" id="CAADFA010000187">
    <property type="protein sequence ID" value="VFJ56890.1"/>
    <property type="molecule type" value="Genomic_DNA"/>
</dbReference>
<dbReference type="AlphaFoldDB" id="A0A450SS34"/>
<evidence type="ECO:0000313" key="3">
    <source>
        <dbReference type="EMBL" id="VFJ56890.1"/>
    </source>
</evidence>